<keyword evidence="6" id="KW-1185">Reference proteome</keyword>
<evidence type="ECO:0000259" key="4">
    <source>
        <dbReference type="Pfam" id="PF17289"/>
    </source>
</evidence>
<evidence type="ECO:0000256" key="1">
    <source>
        <dbReference type="ARBA" id="ARBA00022612"/>
    </source>
</evidence>
<dbReference type="InterPro" id="IPR035421">
    <property type="entry name" value="Terminase_6C"/>
</dbReference>
<feature type="compositionally biased region" description="Basic and acidic residues" evidence="2">
    <location>
        <begin position="93"/>
        <end position="108"/>
    </location>
</feature>
<dbReference type="InterPro" id="IPR010332">
    <property type="entry name" value="ATPase_terminase-su_N"/>
</dbReference>
<organism evidence="5 6">
    <name type="scientific">Hydrogenovibrio marinus</name>
    <dbReference type="NCBI Taxonomy" id="28885"/>
    <lineage>
        <taxon>Bacteria</taxon>
        <taxon>Pseudomonadati</taxon>
        <taxon>Pseudomonadota</taxon>
        <taxon>Gammaproteobacteria</taxon>
        <taxon>Thiotrichales</taxon>
        <taxon>Piscirickettsiaceae</taxon>
        <taxon>Hydrogenovibrio</taxon>
    </lineage>
</organism>
<dbReference type="Gene3D" id="3.30.420.240">
    <property type="match status" value="1"/>
</dbReference>
<evidence type="ECO:0000313" key="6">
    <source>
        <dbReference type="Proteomes" id="UP000027341"/>
    </source>
</evidence>
<dbReference type="Gene3D" id="3.40.50.300">
    <property type="entry name" value="P-loop containing nucleotide triphosphate hydrolases"/>
    <property type="match status" value="1"/>
</dbReference>
<feature type="domain" description="Terminase large subunit gp17-like C-terminal" evidence="4">
    <location>
        <begin position="398"/>
        <end position="554"/>
    </location>
</feature>
<dbReference type="Proteomes" id="UP000027341">
    <property type="component" value="Unassembled WGS sequence"/>
</dbReference>
<evidence type="ECO:0000313" key="5">
    <source>
        <dbReference type="EMBL" id="KDN94853.1"/>
    </source>
</evidence>
<dbReference type="Pfam" id="PF06056">
    <property type="entry name" value="Terminase_5"/>
    <property type="match status" value="1"/>
</dbReference>
<dbReference type="Pfam" id="PF03237">
    <property type="entry name" value="Terminase_6N"/>
    <property type="match status" value="1"/>
</dbReference>
<comment type="caution">
    <text evidence="5">The sequence shown here is derived from an EMBL/GenBank/DDBJ whole genome shotgun (WGS) entry which is preliminary data.</text>
</comment>
<dbReference type="Pfam" id="PF17289">
    <property type="entry name" value="Terminase_6C"/>
    <property type="match status" value="1"/>
</dbReference>
<evidence type="ECO:0000256" key="2">
    <source>
        <dbReference type="SAM" id="MobiDB-lite"/>
    </source>
</evidence>
<dbReference type="AlphaFoldDB" id="A0A066ZM15"/>
<feature type="region of interest" description="Disordered" evidence="2">
    <location>
        <begin position="93"/>
        <end position="119"/>
    </location>
</feature>
<dbReference type="InterPro" id="IPR027417">
    <property type="entry name" value="P-loop_NTPase"/>
</dbReference>
<gene>
    <name evidence="5" type="ORF">EI16_00625</name>
</gene>
<feature type="domain" description="Terminase ATPase subunit N-terminal" evidence="3">
    <location>
        <begin position="16"/>
        <end position="68"/>
    </location>
</feature>
<accession>A0A066ZM15</accession>
<name>A0A066ZM15_HYDMR</name>
<dbReference type="EMBL" id="JMIU01000001">
    <property type="protein sequence ID" value="KDN94853.1"/>
    <property type="molecule type" value="Genomic_DNA"/>
</dbReference>
<dbReference type="RefSeq" id="WP_029908376.1">
    <property type="nucleotide sequence ID" value="NZ_JMIU01000001.1"/>
</dbReference>
<evidence type="ECO:0000259" key="3">
    <source>
        <dbReference type="Pfam" id="PF06056"/>
    </source>
</evidence>
<reference evidence="5 6" key="1">
    <citation type="submission" date="2014-04" db="EMBL/GenBank/DDBJ databases">
        <title>Draft genome sequence of Hydrogenovibrio marinus MH-110, a model organism for aerobic H2 metabolism.</title>
        <authorList>
            <person name="Cha H.J."/>
            <person name="Jo B.H."/>
            <person name="Hwang B.H."/>
        </authorList>
    </citation>
    <scope>NUCLEOTIDE SEQUENCE [LARGE SCALE GENOMIC DNA]</scope>
    <source>
        <strain evidence="5 6">MH-110</strain>
    </source>
</reference>
<keyword evidence="1" id="KW-1188">Viral release from host cell</keyword>
<dbReference type="STRING" id="28885.EI16_00625"/>
<sequence length="572" mass="65601">MDNAIEETILYSQEQTKALALYLQQLNTREIADRIKVGQRTVQIWINKFKWKQLRDDSPTELAIRQRIAYLLWQDPKSDSQMRELDMLLKHNLGDPQKKNNKAKDGSNRGRPSNKVKNDVSSITKEMLDEYREKTFFEYQKQAWRVKNNPLLSWVRFYLKSRQIGLTYYFAYEAFEDAVLTGDNQIFISASKKQSEIFKNYIKDFAMELGGIELKGKDEYQLGNGATLYFLSTNSRTSQGYHGHLYVDEVFWINKFAELDDLAGGMSIHEKWRTTYLSTPSSVAHEAYPKWSGTKEQNIDISHKALKKGAMGIDGIYRQIITVKDAIAGGANFFNMKKIEMRYPIKEVFDSLFMCKFRDDSKAAFALKELMACKVDTDKWKDVDLESKRPVGNTPVWIGYDPSGMQDEAAIIVAIPPTTLKGKFRLIEKIRLKGVVYEDQADEIKALTEKYNVTEIAIDVTGIGGPVCKLVEKFFPRVTPIIYSINTKSNMVYKAKQIFNDARVEFDAAWDDLVHAFLMIKRVVTPKSNQVTFAATRTKENSHADLAMAAMHLFSLEPMDSSFETKSTVKVI</sequence>
<proteinExistence type="predicted"/>
<protein>
    <submittedName>
        <fullName evidence="5">Terminase</fullName>
    </submittedName>
</protein>